<proteinExistence type="predicted"/>
<keyword evidence="4" id="KW-1133">Transmembrane helix</keyword>
<dbReference type="InterPro" id="IPR050271">
    <property type="entry name" value="UDP-glycosyltransferase"/>
</dbReference>
<evidence type="ECO:0000256" key="4">
    <source>
        <dbReference type="SAM" id="Phobius"/>
    </source>
</evidence>
<sequence length="542" mass="59193">MEPTDRPDKKILFLTNSERGQSTVVLATSHALLTAPGADVEVHIASFPKLADDVRKASDDALAAASPPSNARPIVFHTVAGLSMTEAWQGMLASGAAGVNVTSMPQRWWQAPAKLRPLFRVMQPWDAEAFLVVYQSLLDIIRDVGADLVVVDNIFGQALTACRFLGVDTMVLSPNTIKDFALPFQPGAVALWKFPCVGTAFPYPVPLYLIPLNIILVFAIIYMTITDSHTKKIAAAVEKYTEGASYETVMSLALNKSLNFKVLVSNLPEIEFPMRFIPPHLVPCGPILRPARPCAEVSPDLAVWIRRGPVIYINLGTHVQHFRPTEPLEMARALRTVLDRADSDPERKLGGLQVLWKLVMAKGVDFPIDEPGCDIRNVLGRYMDAGRIRIVDWIEPEPIAVLEEPNVVLAVHHGGANSFLEAVSAGVRHVVLGVWMDTYDFANRAEHLGIGIWGNKRSRPGWQADELGSALVNVLMGPRSAQMKHKASELARLCAANGGGRAMAARTILEEVETLRQARKLKLDGNGGEVGEHEGKEGNQAS</sequence>
<reference evidence="8" key="2">
    <citation type="submission" date="2010-05" db="EMBL/GenBank/DDBJ databases">
        <title>The genome sequence of Magnaporthe poae strain ATCC 64411.</title>
        <authorList>
            <person name="Ma L.-J."/>
            <person name="Dead R."/>
            <person name="Young S."/>
            <person name="Zeng Q."/>
            <person name="Koehrsen M."/>
            <person name="Alvarado L."/>
            <person name="Berlin A."/>
            <person name="Chapman S.B."/>
            <person name="Chen Z."/>
            <person name="Freedman E."/>
            <person name="Gellesch M."/>
            <person name="Goldberg J."/>
            <person name="Griggs A."/>
            <person name="Gujja S."/>
            <person name="Heilman E.R."/>
            <person name="Heiman D."/>
            <person name="Hepburn T."/>
            <person name="Howarth C."/>
            <person name="Jen D."/>
            <person name="Larson L."/>
            <person name="Mehta T."/>
            <person name="Neiman D."/>
            <person name="Pearson M."/>
            <person name="Roberts A."/>
            <person name="Saif S."/>
            <person name="Shea T."/>
            <person name="Shenoy N."/>
            <person name="Sisk P."/>
            <person name="Stolte C."/>
            <person name="Sykes S."/>
            <person name="Walk T."/>
            <person name="White J."/>
            <person name="Yandava C."/>
            <person name="Haas B."/>
            <person name="Nusbaum C."/>
            <person name="Birren B."/>
        </authorList>
    </citation>
    <scope>NUCLEOTIDE SEQUENCE [LARGE SCALE GENOMIC DNA]</scope>
    <source>
        <strain evidence="8">ATCC 64411 / 73-15</strain>
    </source>
</reference>
<accession>A0A0C4E5Y5</accession>
<dbReference type="VEuPathDB" id="FungiDB:MAPG_07914"/>
<evidence type="ECO:0000259" key="5">
    <source>
        <dbReference type="Pfam" id="PF06722"/>
    </source>
</evidence>
<feature type="region of interest" description="Disordered" evidence="3">
    <location>
        <begin position="523"/>
        <end position="542"/>
    </location>
</feature>
<reference evidence="6" key="1">
    <citation type="submission" date="2010-05" db="EMBL/GenBank/DDBJ databases">
        <title>The Genome Sequence of Magnaporthe poae strain ATCC 64411.</title>
        <authorList>
            <consortium name="The Broad Institute Genome Sequencing Platform"/>
            <consortium name="Broad Institute Genome Sequencing Center for Infectious Disease"/>
            <person name="Ma L.-J."/>
            <person name="Dead R."/>
            <person name="Young S."/>
            <person name="Zeng Q."/>
            <person name="Koehrsen M."/>
            <person name="Alvarado L."/>
            <person name="Berlin A."/>
            <person name="Chapman S.B."/>
            <person name="Chen Z."/>
            <person name="Freedman E."/>
            <person name="Gellesch M."/>
            <person name="Goldberg J."/>
            <person name="Griggs A."/>
            <person name="Gujja S."/>
            <person name="Heilman E.R."/>
            <person name="Heiman D."/>
            <person name="Hepburn T."/>
            <person name="Howarth C."/>
            <person name="Jen D."/>
            <person name="Larson L."/>
            <person name="Mehta T."/>
            <person name="Neiman D."/>
            <person name="Pearson M."/>
            <person name="Roberts A."/>
            <person name="Saif S."/>
            <person name="Shea T."/>
            <person name="Shenoy N."/>
            <person name="Sisk P."/>
            <person name="Stolte C."/>
            <person name="Sykes S."/>
            <person name="Walk T."/>
            <person name="White J."/>
            <person name="Yandava C."/>
            <person name="Haas B."/>
            <person name="Nusbaum C."/>
            <person name="Birren B."/>
        </authorList>
    </citation>
    <scope>NUCLEOTIDE SEQUENCE</scope>
    <source>
        <strain evidence="6">ATCC 64411</strain>
    </source>
</reference>
<dbReference type="eggNOG" id="ENOG502S0WA">
    <property type="taxonomic scope" value="Eukaryota"/>
</dbReference>
<evidence type="ECO:0000256" key="3">
    <source>
        <dbReference type="SAM" id="MobiDB-lite"/>
    </source>
</evidence>
<dbReference type="EMBL" id="ADBL01001914">
    <property type="status" value="NOT_ANNOTATED_CDS"/>
    <property type="molecule type" value="Genomic_DNA"/>
</dbReference>
<reference evidence="7" key="4">
    <citation type="journal article" date="2015" name="G3 (Bethesda)">
        <title>Genome sequences of three phytopathogenic species of the Magnaporthaceae family of fungi.</title>
        <authorList>
            <person name="Okagaki L.H."/>
            <person name="Nunes C.C."/>
            <person name="Sailsbery J."/>
            <person name="Clay B."/>
            <person name="Brown D."/>
            <person name="John T."/>
            <person name="Oh Y."/>
            <person name="Young N."/>
            <person name="Fitzgerald M."/>
            <person name="Haas B.J."/>
            <person name="Zeng Q."/>
            <person name="Young S."/>
            <person name="Adiconis X."/>
            <person name="Fan L."/>
            <person name="Levin J.Z."/>
            <person name="Mitchell T.K."/>
            <person name="Okubara P.A."/>
            <person name="Farman M.L."/>
            <person name="Kohn L.M."/>
            <person name="Birren B."/>
            <person name="Ma L.-J."/>
            <person name="Dean R.A."/>
        </authorList>
    </citation>
    <scope>NUCLEOTIDE SEQUENCE</scope>
    <source>
        <strain evidence="7">ATCC 64411 / 73-15</strain>
    </source>
</reference>
<dbReference type="OMA" id="YDYAQRV"/>
<evidence type="ECO:0000256" key="2">
    <source>
        <dbReference type="ARBA" id="ARBA00022679"/>
    </source>
</evidence>
<evidence type="ECO:0000256" key="1">
    <source>
        <dbReference type="ARBA" id="ARBA00022676"/>
    </source>
</evidence>
<dbReference type="PANTHER" id="PTHR48043:SF145">
    <property type="entry name" value="FI06409P-RELATED"/>
    <property type="match status" value="1"/>
</dbReference>
<dbReference type="Pfam" id="PF06722">
    <property type="entry name" value="EryCIII-like_C"/>
    <property type="match status" value="1"/>
</dbReference>
<dbReference type="OrthoDB" id="5835829at2759"/>
<evidence type="ECO:0000313" key="8">
    <source>
        <dbReference type="Proteomes" id="UP000011715"/>
    </source>
</evidence>
<dbReference type="Proteomes" id="UP000011715">
    <property type="component" value="Unassembled WGS sequence"/>
</dbReference>
<dbReference type="EMBL" id="GL876972">
    <property type="protein sequence ID" value="KLU88933.1"/>
    <property type="molecule type" value="Genomic_DNA"/>
</dbReference>
<protein>
    <recommendedName>
        <fullName evidence="5">Erythromycin biosynthesis protein CIII-like C-terminal domain-containing protein</fullName>
    </recommendedName>
</protein>
<dbReference type="PANTHER" id="PTHR48043">
    <property type="entry name" value="EG:EG0003.4 PROTEIN-RELATED"/>
    <property type="match status" value="1"/>
</dbReference>
<reference evidence="7" key="5">
    <citation type="submission" date="2015-06" db="UniProtKB">
        <authorList>
            <consortium name="EnsemblFungi"/>
        </authorList>
    </citation>
    <scope>IDENTIFICATION</scope>
    <source>
        <strain evidence="7">ATCC 64411</strain>
    </source>
</reference>
<keyword evidence="4" id="KW-0812">Transmembrane</keyword>
<gene>
    <name evidence="6" type="ORF">MAPG_07914</name>
</gene>
<dbReference type="AlphaFoldDB" id="A0A0C4E5Y5"/>
<keyword evidence="2" id="KW-0808">Transferase</keyword>
<keyword evidence="1" id="KW-0328">Glycosyltransferase</keyword>
<name>A0A0C4E5Y5_MAGP6</name>
<dbReference type="EnsemblFungi" id="MAPG_07914T0">
    <property type="protein sequence ID" value="MAPG_07914T0"/>
    <property type="gene ID" value="MAPG_07914"/>
</dbReference>
<organism evidence="7 8">
    <name type="scientific">Magnaporthiopsis poae (strain ATCC 64411 / 73-15)</name>
    <name type="common">Kentucky bluegrass fungus</name>
    <name type="synonym">Magnaporthe poae</name>
    <dbReference type="NCBI Taxonomy" id="644358"/>
    <lineage>
        <taxon>Eukaryota</taxon>
        <taxon>Fungi</taxon>
        <taxon>Dikarya</taxon>
        <taxon>Ascomycota</taxon>
        <taxon>Pezizomycotina</taxon>
        <taxon>Sordariomycetes</taxon>
        <taxon>Sordariomycetidae</taxon>
        <taxon>Magnaporthales</taxon>
        <taxon>Magnaporthaceae</taxon>
        <taxon>Magnaporthiopsis</taxon>
    </lineage>
</organism>
<keyword evidence="8" id="KW-1185">Reference proteome</keyword>
<dbReference type="Gene3D" id="3.40.50.2000">
    <property type="entry name" value="Glycogen Phosphorylase B"/>
    <property type="match status" value="2"/>
</dbReference>
<evidence type="ECO:0000313" key="7">
    <source>
        <dbReference type="EnsemblFungi" id="MAPG_07914T0"/>
    </source>
</evidence>
<dbReference type="GO" id="GO:0008194">
    <property type="term" value="F:UDP-glycosyltransferase activity"/>
    <property type="evidence" value="ECO:0007669"/>
    <property type="project" value="TreeGrafter"/>
</dbReference>
<dbReference type="SUPFAM" id="SSF53756">
    <property type="entry name" value="UDP-Glycosyltransferase/glycogen phosphorylase"/>
    <property type="match status" value="1"/>
</dbReference>
<dbReference type="InterPro" id="IPR010610">
    <property type="entry name" value="EryCIII-like_C"/>
</dbReference>
<feature type="transmembrane region" description="Helical" evidence="4">
    <location>
        <begin position="205"/>
        <end position="225"/>
    </location>
</feature>
<evidence type="ECO:0000313" key="6">
    <source>
        <dbReference type="EMBL" id="KLU88933.1"/>
    </source>
</evidence>
<keyword evidence="4" id="KW-0472">Membrane</keyword>
<reference evidence="6" key="3">
    <citation type="submission" date="2011-03" db="EMBL/GenBank/DDBJ databases">
        <title>Annotation of Magnaporthe poae ATCC 64411.</title>
        <authorList>
            <person name="Ma L.-J."/>
            <person name="Dead R."/>
            <person name="Young S.K."/>
            <person name="Zeng Q."/>
            <person name="Gargeya S."/>
            <person name="Fitzgerald M."/>
            <person name="Haas B."/>
            <person name="Abouelleil A."/>
            <person name="Alvarado L."/>
            <person name="Arachchi H.M."/>
            <person name="Berlin A."/>
            <person name="Brown A."/>
            <person name="Chapman S.B."/>
            <person name="Chen Z."/>
            <person name="Dunbar C."/>
            <person name="Freedman E."/>
            <person name="Gearin G."/>
            <person name="Gellesch M."/>
            <person name="Goldberg J."/>
            <person name="Griggs A."/>
            <person name="Gujja S."/>
            <person name="Heiman D."/>
            <person name="Howarth C."/>
            <person name="Larson L."/>
            <person name="Lui A."/>
            <person name="MacDonald P.J.P."/>
            <person name="Mehta T."/>
            <person name="Montmayeur A."/>
            <person name="Murphy C."/>
            <person name="Neiman D."/>
            <person name="Pearson M."/>
            <person name="Priest M."/>
            <person name="Roberts A."/>
            <person name="Saif S."/>
            <person name="Shea T."/>
            <person name="Shenoy N."/>
            <person name="Sisk P."/>
            <person name="Stolte C."/>
            <person name="Sykes S."/>
            <person name="Yandava C."/>
            <person name="Wortman J."/>
            <person name="Nusbaum C."/>
            <person name="Birren B."/>
        </authorList>
    </citation>
    <scope>NUCLEOTIDE SEQUENCE</scope>
    <source>
        <strain evidence="6">ATCC 64411</strain>
    </source>
</reference>
<feature type="domain" description="Erythromycin biosynthesis protein CIII-like C-terminal" evidence="5">
    <location>
        <begin position="387"/>
        <end position="479"/>
    </location>
</feature>
<feature type="compositionally biased region" description="Basic and acidic residues" evidence="3">
    <location>
        <begin position="530"/>
        <end position="542"/>
    </location>
</feature>